<evidence type="ECO:0000313" key="3">
    <source>
        <dbReference type="Proteomes" id="UP000265566"/>
    </source>
</evidence>
<feature type="compositionally biased region" description="Basic residues" evidence="1">
    <location>
        <begin position="67"/>
        <end position="77"/>
    </location>
</feature>
<feature type="region of interest" description="Disordered" evidence="1">
    <location>
        <begin position="56"/>
        <end position="79"/>
    </location>
</feature>
<dbReference type="AlphaFoldDB" id="A0A396HCU2"/>
<evidence type="ECO:0000256" key="1">
    <source>
        <dbReference type="SAM" id="MobiDB-lite"/>
    </source>
</evidence>
<name>A0A396HCU2_MEDTR</name>
<proteinExistence type="predicted"/>
<comment type="caution">
    <text evidence="2">The sequence shown here is derived from an EMBL/GenBank/DDBJ whole genome shotgun (WGS) entry which is preliminary data.</text>
</comment>
<gene>
    <name evidence="2" type="ORF">MtrunA17_Chr6g0465081</name>
</gene>
<accession>A0A396HCU2</accession>
<sequence>MLGVLANSLQHLEYNRLFLSNVSRVSLPHFLYEAFSHTPWYAKELRDKDALEEPLKNTSTSWDKSKERRKKSKKATKRTLSELICKKSLDHAN</sequence>
<protein>
    <submittedName>
        <fullName evidence="2">Uncharacterized protein</fullName>
    </submittedName>
</protein>
<reference evidence="3" key="1">
    <citation type="journal article" date="2018" name="Nat. Plants">
        <title>Whole-genome landscape of Medicago truncatula symbiotic genes.</title>
        <authorList>
            <person name="Pecrix Y."/>
            <person name="Staton S.E."/>
            <person name="Sallet E."/>
            <person name="Lelandais-Briere C."/>
            <person name="Moreau S."/>
            <person name="Carrere S."/>
            <person name="Blein T."/>
            <person name="Jardinaud M.F."/>
            <person name="Latrasse D."/>
            <person name="Zouine M."/>
            <person name="Zahm M."/>
            <person name="Kreplak J."/>
            <person name="Mayjonade B."/>
            <person name="Satge C."/>
            <person name="Perez M."/>
            <person name="Cauet S."/>
            <person name="Marande W."/>
            <person name="Chantry-Darmon C."/>
            <person name="Lopez-Roques C."/>
            <person name="Bouchez O."/>
            <person name="Berard A."/>
            <person name="Debelle F."/>
            <person name="Munos S."/>
            <person name="Bendahmane A."/>
            <person name="Berges H."/>
            <person name="Niebel A."/>
            <person name="Buitink J."/>
            <person name="Frugier F."/>
            <person name="Benhamed M."/>
            <person name="Crespi M."/>
            <person name="Gouzy J."/>
            <person name="Gamas P."/>
        </authorList>
    </citation>
    <scope>NUCLEOTIDE SEQUENCE [LARGE SCALE GENOMIC DNA]</scope>
    <source>
        <strain evidence="3">cv. Jemalong A17</strain>
    </source>
</reference>
<dbReference type="Proteomes" id="UP000265566">
    <property type="component" value="Chromosome 6"/>
</dbReference>
<evidence type="ECO:0000313" key="2">
    <source>
        <dbReference type="EMBL" id="RHN51132.1"/>
    </source>
</evidence>
<dbReference type="Gramene" id="rna35516">
    <property type="protein sequence ID" value="RHN51132.1"/>
    <property type="gene ID" value="gene35516"/>
</dbReference>
<dbReference type="EMBL" id="PSQE01000006">
    <property type="protein sequence ID" value="RHN51132.1"/>
    <property type="molecule type" value="Genomic_DNA"/>
</dbReference>
<organism evidence="2 3">
    <name type="scientific">Medicago truncatula</name>
    <name type="common">Barrel medic</name>
    <name type="synonym">Medicago tribuloides</name>
    <dbReference type="NCBI Taxonomy" id="3880"/>
    <lineage>
        <taxon>Eukaryota</taxon>
        <taxon>Viridiplantae</taxon>
        <taxon>Streptophyta</taxon>
        <taxon>Embryophyta</taxon>
        <taxon>Tracheophyta</taxon>
        <taxon>Spermatophyta</taxon>
        <taxon>Magnoliopsida</taxon>
        <taxon>eudicotyledons</taxon>
        <taxon>Gunneridae</taxon>
        <taxon>Pentapetalae</taxon>
        <taxon>rosids</taxon>
        <taxon>fabids</taxon>
        <taxon>Fabales</taxon>
        <taxon>Fabaceae</taxon>
        <taxon>Papilionoideae</taxon>
        <taxon>50 kb inversion clade</taxon>
        <taxon>NPAAA clade</taxon>
        <taxon>Hologalegina</taxon>
        <taxon>IRL clade</taxon>
        <taxon>Trifolieae</taxon>
        <taxon>Medicago</taxon>
    </lineage>
</organism>